<dbReference type="KEGG" id="mff:MFFC18_07130"/>
<evidence type="ECO:0000313" key="3">
    <source>
        <dbReference type="EMBL" id="QEG20862.1"/>
    </source>
</evidence>
<dbReference type="PANTHER" id="PTHR11558:SF11">
    <property type="entry name" value="SPERMIDINE SYNTHASE"/>
    <property type="match status" value="1"/>
</dbReference>
<accession>A0A5B9P7E2</accession>
<dbReference type="PANTHER" id="PTHR11558">
    <property type="entry name" value="SPERMIDINE/SPERMINE SYNTHASE"/>
    <property type="match status" value="1"/>
</dbReference>
<dbReference type="GO" id="GO:0004766">
    <property type="term" value="F:spermidine synthase activity"/>
    <property type="evidence" value="ECO:0007669"/>
    <property type="project" value="TreeGrafter"/>
</dbReference>
<dbReference type="Pfam" id="PF01564">
    <property type="entry name" value="Spermine_synth"/>
    <property type="match status" value="1"/>
</dbReference>
<feature type="transmembrane region" description="Helical" evidence="2">
    <location>
        <begin position="639"/>
        <end position="658"/>
    </location>
</feature>
<keyword evidence="1" id="KW-0745">Spermidine biosynthesis</keyword>
<dbReference type="InterPro" id="IPR001045">
    <property type="entry name" value="Spermi_synthase"/>
</dbReference>
<feature type="transmembrane region" description="Helical" evidence="2">
    <location>
        <begin position="160"/>
        <end position="182"/>
    </location>
</feature>
<dbReference type="Proteomes" id="UP000322214">
    <property type="component" value="Chromosome"/>
</dbReference>
<feature type="transmembrane region" description="Helical" evidence="2">
    <location>
        <begin position="679"/>
        <end position="706"/>
    </location>
</feature>
<dbReference type="STRING" id="980251.GCA_001642875_02988"/>
<keyword evidence="4" id="KW-1185">Reference proteome</keyword>
<dbReference type="InterPro" id="IPR029063">
    <property type="entry name" value="SAM-dependent_MTases_sf"/>
</dbReference>
<feature type="transmembrane region" description="Helical" evidence="2">
    <location>
        <begin position="552"/>
        <end position="572"/>
    </location>
</feature>
<feature type="transmembrane region" description="Helical" evidence="2">
    <location>
        <begin position="12"/>
        <end position="35"/>
    </location>
</feature>
<evidence type="ECO:0000313" key="4">
    <source>
        <dbReference type="Proteomes" id="UP000322214"/>
    </source>
</evidence>
<reference evidence="3 4" key="1">
    <citation type="submission" date="2019-08" db="EMBL/GenBank/DDBJ databases">
        <title>Deep-cultivation of Planctomycetes and their phenomic and genomic characterization uncovers novel biology.</title>
        <authorList>
            <person name="Wiegand S."/>
            <person name="Jogler M."/>
            <person name="Boedeker C."/>
            <person name="Pinto D."/>
            <person name="Vollmers J."/>
            <person name="Rivas-Marin E."/>
            <person name="Kohn T."/>
            <person name="Peeters S.H."/>
            <person name="Heuer A."/>
            <person name="Rast P."/>
            <person name="Oberbeckmann S."/>
            <person name="Bunk B."/>
            <person name="Jeske O."/>
            <person name="Meyerdierks A."/>
            <person name="Storesund J.E."/>
            <person name="Kallscheuer N."/>
            <person name="Luecker S."/>
            <person name="Lage O.M."/>
            <person name="Pohl T."/>
            <person name="Merkel B.J."/>
            <person name="Hornburger P."/>
            <person name="Mueller R.-W."/>
            <person name="Bruemmer F."/>
            <person name="Labrenz M."/>
            <person name="Spormann A.M."/>
            <person name="Op den Camp H."/>
            <person name="Overmann J."/>
            <person name="Amann R."/>
            <person name="Jetten M.S.M."/>
            <person name="Mascher T."/>
            <person name="Medema M.H."/>
            <person name="Devos D.P."/>
            <person name="Kaster A.-K."/>
            <person name="Ovreas L."/>
            <person name="Rohde M."/>
            <person name="Galperin M.Y."/>
            <person name="Jogler C."/>
        </authorList>
    </citation>
    <scope>NUCLEOTIDE SEQUENCE [LARGE SCALE GENOMIC DNA]</scope>
    <source>
        <strain evidence="3 4">FC18</strain>
    </source>
</reference>
<keyword evidence="2" id="KW-0472">Membrane</keyword>
<evidence type="ECO:0000256" key="2">
    <source>
        <dbReference type="SAM" id="Phobius"/>
    </source>
</evidence>
<dbReference type="Gene3D" id="3.40.50.150">
    <property type="entry name" value="Vaccinia Virus protein VP39"/>
    <property type="match status" value="1"/>
</dbReference>
<proteinExistence type="predicted"/>
<feature type="transmembrane region" description="Helical" evidence="2">
    <location>
        <begin position="74"/>
        <end position="93"/>
    </location>
</feature>
<feature type="transmembrane region" description="Helical" evidence="2">
    <location>
        <begin position="610"/>
        <end position="633"/>
    </location>
</feature>
<dbReference type="GO" id="GO:0005829">
    <property type="term" value="C:cytosol"/>
    <property type="evidence" value="ECO:0007669"/>
    <property type="project" value="TreeGrafter"/>
</dbReference>
<dbReference type="OrthoDB" id="7510320at2"/>
<sequence length="733" mass="80920">MQGFSKFFRRTNLNRSLFVVSVLGLFVELLLIRWISTEIRIFAYLQNTVLIVCFLGLGVGCFTSNKPAKIGNAIRALLILTCLLAIPFTRTMLSNITEQLGVLSDLVIWYESGFMSTFEKTVSVCSGLVLTMGLMILLWEIFVPVGRMLGKLMNRHPNTIAAYSINIAGSMAGIGLFVLLSAFYLSPVVWFIVAAVLFVILLGFRPKHYTNLGLVGAVVVAAMVANYDSQSIETVWSPYQKLTLSTEQHPTLEGKYLINVNNCGYQGIIDLSDDAVAASTRIEAERKGYSQYDLPLMFQPDPGNVLIVGAGSGNDVSGALRNGARSVTAVEIDPAIIEMGRKYHPEQPYQSDKVTVVNDDARSFFASTDKKFDLIIFGLLDSHTTNSMNNARLDHYVYTRQSIERAKSLLTDNGVICLSFEARKTFISDRIARCIHEVFGWEPIVFRVPQDASGWGGVMFLTGNKGVIEQSFAQNAKLEGLVEQWQSECPIELTGQTPVATDDWPYLYLESARVPVLYLFLPAAMLCLLGYGKWRIRTPIIVGKWNASHWHFFFLGAAFLLLEVQNISKAAVVLGNTWLVNAVIIGGILTMILIANLIEIKWPQKLPTSYAWTLLIGTCLALFFIDISSFAFLPYLAKSVIVGTLTTLPMLFSGIIFIRSFTEVKRKNEALGANLIGSIVGGVLQSITFVIGIKALLLVVAMLYLAARFSNMLGDGIALPSGRRSWFSKAVAN</sequence>
<dbReference type="CDD" id="cd02440">
    <property type="entry name" value="AdoMet_MTases"/>
    <property type="match status" value="1"/>
</dbReference>
<dbReference type="EMBL" id="CP042912">
    <property type="protein sequence ID" value="QEG20862.1"/>
    <property type="molecule type" value="Genomic_DNA"/>
</dbReference>
<feature type="transmembrane region" description="Helical" evidence="2">
    <location>
        <begin position="515"/>
        <end position="532"/>
    </location>
</feature>
<organism evidence="3 4">
    <name type="scientific">Mariniblastus fucicola</name>
    <dbReference type="NCBI Taxonomy" id="980251"/>
    <lineage>
        <taxon>Bacteria</taxon>
        <taxon>Pseudomonadati</taxon>
        <taxon>Planctomycetota</taxon>
        <taxon>Planctomycetia</taxon>
        <taxon>Pirellulales</taxon>
        <taxon>Pirellulaceae</taxon>
        <taxon>Mariniblastus</taxon>
    </lineage>
</organism>
<name>A0A5B9P7E2_9BACT</name>
<protein>
    <submittedName>
        <fullName evidence="3">Spermidine synthase</fullName>
    </submittedName>
</protein>
<keyword evidence="2" id="KW-1133">Transmembrane helix</keyword>
<keyword evidence="2" id="KW-0812">Transmembrane</keyword>
<dbReference type="SUPFAM" id="SSF53335">
    <property type="entry name" value="S-adenosyl-L-methionine-dependent methyltransferases"/>
    <property type="match status" value="1"/>
</dbReference>
<feature type="transmembrane region" description="Helical" evidence="2">
    <location>
        <begin position="121"/>
        <end position="139"/>
    </location>
</feature>
<evidence type="ECO:0000256" key="1">
    <source>
        <dbReference type="ARBA" id="ARBA00023066"/>
    </source>
</evidence>
<feature type="transmembrane region" description="Helical" evidence="2">
    <location>
        <begin position="41"/>
        <end position="62"/>
    </location>
</feature>
<feature type="transmembrane region" description="Helical" evidence="2">
    <location>
        <begin position="188"/>
        <end position="204"/>
    </location>
</feature>
<dbReference type="AlphaFoldDB" id="A0A5B9P7E2"/>
<feature type="transmembrane region" description="Helical" evidence="2">
    <location>
        <begin position="578"/>
        <end position="598"/>
    </location>
</feature>
<gene>
    <name evidence="3" type="ORF">MFFC18_07130</name>
</gene>
<dbReference type="GO" id="GO:0008295">
    <property type="term" value="P:spermidine biosynthetic process"/>
    <property type="evidence" value="ECO:0007669"/>
    <property type="project" value="UniProtKB-KW"/>
</dbReference>